<feature type="transmembrane region" description="Helical" evidence="8">
    <location>
        <begin position="238"/>
        <end position="262"/>
    </location>
</feature>
<feature type="transmembrane region" description="Helical" evidence="8">
    <location>
        <begin position="74"/>
        <end position="94"/>
    </location>
</feature>
<reference evidence="10 11" key="2">
    <citation type="submission" date="2019-09" db="EMBL/GenBank/DDBJ databases">
        <authorList>
            <person name="Jin C."/>
        </authorList>
    </citation>
    <scope>NUCLEOTIDE SEQUENCE [LARGE SCALE GENOMIC DNA]</scope>
    <source>
        <strain evidence="10 11">BN140041</strain>
    </source>
</reference>
<dbReference type="InterPro" id="IPR035906">
    <property type="entry name" value="MetI-like_sf"/>
</dbReference>
<gene>
    <name evidence="10" type="ORF">F0U47_10240</name>
</gene>
<evidence type="ECO:0000256" key="4">
    <source>
        <dbReference type="ARBA" id="ARBA00022519"/>
    </source>
</evidence>
<proteinExistence type="inferred from homology"/>
<comment type="subcellular location">
    <subcellularLocation>
        <location evidence="1">Cell inner membrane</location>
        <topology evidence="1">Multi-pass membrane protein</topology>
    </subcellularLocation>
    <subcellularLocation>
        <location evidence="8">Cell membrane</location>
        <topology evidence="8">Multi-pass membrane protein</topology>
    </subcellularLocation>
</comment>
<dbReference type="SUPFAM" id="SSF161098">
    <property type="entry name" value="MetI-like"/>
    <property type="match status" value="1"/>
</dbReference>
<comment type="similarity">
    <text evidence="8">Belongs to the binding-protein-dependent transport system permease family.</text>
</comment>
<keyword evidence="2 8" id="KW-0813">Transport</keyword>
<feature type="transmembrane region" description="Helical" evidence="8">
    <location>
        <begin position="12"/>
        <end position="37"/>
    </location>
</feature>
<comment type="caution">
    <text evidence="10">The sequence shown here is derived from an EMBL/GenBank/DDBJ whole genome shotgun (WGS) entry which is preliminary data.</text>
</comment>
<keyword evidence="4" id="KW-0997">Cell inner membrane</keyword>
<evidence type="ECO:0000256" key="1">
    <source>
        <dbReference type="ARBA" id="ARBA00004429"/>
    </source>
</evidence>
<dbReference type="PANTHER" id="PTHR43357">
    <property type="entry name" value="INNER MEMBRANE ABC TRANSPORTER PERMEASE PROTEIN YDCV"/>
    <property type="match status" value="1"/>
</dbReference>
<dbReference type="GO" id="GO:0055085">
    <property type="term" value="P:transmembrane transport"/>
    <property type="evidence" value="ECO:0007669"/>
    <property type="project" value="InterPro"/>
</dbReference>
<feature type="domain" description="ABC transmembrane type-1" evidence="9">
    <location>
        <begin position="68"/>
        <end position="257"/>
    </location>
</feature>
<keyword evidence="6 8" id="KW-1133">Transmembrane helix</keyword>
<evidence type="ECO:0000259" key="9">
    <source>
        <dbReference type="PROSITE" id="PS50928"/>
    </source>
</evidence>
<dbReference type="PANTHER" id="PTHR43357:SF4">
    <property type="entry name" value="INNER MEMBRANE ABC TRANSPORTER PERMEASE PROTEIN YDCV"/>
    <property type="match status" value="1"/>
</dbReference>
<dbReference type="Pfam" id="PF00528">
    <property type="entry name" value="BPD_transp_1"/>
    <property type="match status" value="1"/>
</dbReference>
<organism evidence="10 11">
    <name type="scientific">Nocardioides antri</name>
    <dbReference type="NCBI Taxonomy" id="2607659"/>
    <lineage>
        <taxon>Bacteria</taxon>
        <taxon>Bacillati</taxon>
        <taxon>Actinomycetota</taxon>
        <taxon>Actinomycetes</taxon>
        <taxon>Propionibacteriales</taxon>
        <taxon>Nocardioidaceae</taxon>
        <taxon>Nocardioides</taxon>
    </lineage>
</organism>
<keyword evidence="11" id="KW-1185">Reference proteome</keyword>
<evidence type="ECO:0000256" key="6">
    <source>
        <dbReference type="ARBA" id="ARBA00022989"/>
    </source>
</evidence>
<keyword evidence="5 8" id="KW-0812">Transmembrane</keyword>
<evidence type="ECO:0000313" key="10">
    <source>
        <dbReference type="EMBL" id="KAA1427796.1"/>
    </source>
</evidence>
<dbReference type="RefSeq" id="WP_149750226.1">
    <property type="nucleotide sequence ID" value="NZ_VUJW01000003.1"/>
</dbReference>
<name>A0A5B1M538_9ACTN</name>
<evidence type="ECO:0000256" key="3">
    <source>
        <dbReference type="ARBA" id="ARBA00022475"/>
    </source>
</evidence>
<dbReference type="CDD" id="cd06261">
    <property type="entry name" value="TM_PBP2"/>
    <property type="match status" value="1"/>
</dbReference>
<dbReference type="Gene3D" id="1.10.3720.10">
    <property type="entry name" value="MetI-like"/>
    <property type="match status" value="1"/>
</dbReference>
<feature type="transmembrane region" description="Helical" evidence="8">
    <location>
        <begin position="180"/>
        <end position="202"/>
    </location>
</feature>
<dbReference type="InterPro" id="IPR000515">
    <property type="entry name" value="MetI-like"/>
</dbReference>
<reference evidence="10 11" key="1">
    <citation type="submission" date="2019-09" db="EMBL/GenBank/DDBJ databases">
        <title>Nocardioides panacisoli sp. nov., isolated from the soil of a ginseng field.</title>
        <authorList>
            <person name="Cho C."/>
        </authorList>
    </citation>
    <scope>NUCLEOTIDE SEQUENCE [LARGE SCALE GENOMIC DNA]</scope>
    <source>
        <strain evidence="10 11">BN140041</strain>
    </source>
</reference>
<dbReference type="PROSITE" id="PS50928">
    <property type="entry name" value="ABC_TM1"/>
    <property type="match status" value="1"/>
</dbReference>
<evidence type="ECO:0000256" key="5">
    <source>
        <dbReference type="ARBA" id="ARBA00022692"/>
    </source>
</evidence>
<dbReference type="EMBL" id="VUJW01000003">
    <property type="protein sequence ID" value="KAA1427796.1"/>
    <property type="molecule type" value="Genomic_DNA"/>
</dbReference>
<dbReference type="AlphaFoldDB" id="A0A5B1M538"/>
<dbReference type="Proteomes" id="UP000324351">
    <property type="component" value="Unassembled WGS sequence"/>
</dbReference>
<protein>
    <submittedName>
        <fullName evidence="10">ABC transporter permease</fullName>
    </submittedName>
</protein>
<sequence>MTTNAWRRPSRLILAAYCTLVGLFVLVPTLIVVPLSFSSVRSLQFPPPGWSTKWYEEFFTNPEWRDAALTSLRVAGVVTVLATALGTMAAIALVNSHRRWSAAARAFLVAPMIVPGVVIAVGIYYVFLRWQLTETFLGFVMAHTVLAIPIVVITVGASLQSFDLQLVRAAQSLGAGPLTTFRTVTFPLILPGVLAGALFAFLTSFDESIVSLFLSGSTMRTLPIEIFQSVTTSLDPTIAAASTVLLGLTTMTLLAFGFLSYLRNKAEAHG</sequence>
<evidence type="ECO:0000256" key="7">
    <source>
        <dbReference type="ARBA" id="ARBA00023136"/>
    </source>
</evidence>
<accession>A0A5B1M538</accession>
<evidence type="ECO:0000313" key="11">
    <source>
        <dbReference type="Proteomes" id="UP000324351"/>
    </source>
</evidence>
<keyword evidence="7 8" id="KW-0472">Membrane</keyword>
<dbReference type="GO" id="GO:0005886">
    <property type="term" value="C:plasma membrane"/>
    <property type="evidence" value="ECO:0007669"/>
    <property type="project" value="UniProtKB-SubCell"/>
</dbReference>
<evidence type="ECO:0000256" key="8">
    <source>
        <dbReference type="RuleBase" id="RU363032"/>
    </source>
</evidence>
<keyword evidence="3" id="KW-1003">Cell membrane</keyword>
<feature type="transmembrane region" description="Helical" evidence="8">
    <location>
        <begin position="139"/>
        <end position="159"/>
    </location>
</feature>
<evidence type="ECO:0000256" key="2">
    <source>
        <dbReference type="ARBA" id="ARBA00022448"/>
    </source>
</evidence>
<feature type="transmembrane region" description="Helical" evidence="8">
    <location>
        <begin position="106"/>
        <end position="127"/>
    </location>
</feature>